<comment type="subcellular location">
    <subcellularLocation>
        <location evidence="1">Membrane</location>
        <topology evidence="1">Multi-pass membrane protein</topology>
    </subcellularLocation>
</comment>
<keyword evidence="8" id="KW-1185">Reference proteome</keyword>
<keyword evidence="3 6" id="KW-1133">Transmembrane helix</keyword>
<feature type="transmembrane region" description="Helical" evidence="6">
    <location>
        <begin position="6"/>
        <end position="26"/>
    </location>
</feature>
<feature type="transmembrane region" description="Helical" evidence="6">
    <location>
        <begin position="104"/>
        <end position="126"/>
    </location>
</feature>
<dbReference type="Gene3D" id="1.20.1540.10">
    <property type="entry name" value="Rhomboid-like"/>
    <property type="match status" value="1"/>
</dbReference>
<evidence type="ECO:0000256" key="5">
    <source>
        <dbReference type="SAM" id="MobiDB-lite"/>
    </source>
</evidence>
<feature type="transmembrane region" description="Helical" evidence="6">
    <location>
        <begin position="171"/>
        <end position="190"/>
    </location>
</feature>
<dbReference type="SMART" id="SM01160">
    <property type="entry name" value="DUF1751"/>
    <property type="match status" value="1"/>
</dbReference>
<evidence type="ECO:0000256" key="4">
    <source>
        <dbReference type="ARBA" id="ARBA00023136"/>
    </source>
</evidence>
<dbReference type="SUPFAM" id="SSF144091">
    <property type="entry name" value="Rhomboid-like"/>
    <property type="match status" value="1"/>
</dbReference>
<organism evidence="7 8">
    <name type="scientific">Phyllosticta citriasiana</name>
    <dbReference type="NCBI Taxonomy" id="595635"/>
    <lineage>
        <taxon>Eukaryota</taxon>
        <taxon>Fungi</taxon>
        <taxon>Dikarya</taxon>
        <taxon>Ascomycota</taxon>
        <taxon>Pezizomycotina</taxon>
        <taxon>Dothideomycetes</taxon>
        <taxon>Dothideomycetes incertae sedis</taxon>
        <taxon>Botryosphaeriales</taxon>
        <taxon>Phyllostictaceae</taxon>
        <taxon>Phyllosticta</taxon>
    </lineage>
</organism>
<gene>
    <name evidence="7" type="ORF">IWZ03DRAFT_413617</name>
</gene>
<feature type="transmembrane region" description="Helical" evidence="6">
    <location>
        <begin position="47"/>
        <end position="68"/>
    </location>
</feature>
<name>A0ABR1KNZ0_9PEZI</name>
<keyword evidence="4 6" id="KW-0472">Membrane</keyword>
<dbReference type="Proteomes" id="UP001363622">
    <property type="component" value="Unassembled WGS sequence"/>
</dbReference>
<dbReference type="InterPro" id="IPR013861">
    <property type="entry name" value="TMEM115/Pdh1/Rbl19"/>
</dbReference>
<feature type="region of interest" description="Disordered" evidence="5">
    <location>
        <begin position="324"/>
        <end position="366"/>
    </location>
</feature>
<dbReference type="EMBL" id="JBBPHU010000004">
    <property type="protein sequence ID" value="KAK7518633.1"/>
    <property type="molecule type" value="Genomic_DNA"/>
</dbReference>
<protein>
    <submittedName>
        <fullName evidence="7">Eukaryotic integral membrane protein-domain-containing protein</fullName>
    </submittedName>
</protein>
<feature type="compositionally biased region" description="Low complexity" evidence="5">
    <location>
        <begin position="325"/>
        <end position="336"/>
    </location>
</feature>
<evidence type="ECO:0000313" key="7">
    <source>
        <dbReference type="EMBL" id="KAK7518633.1"/>
    </source>
</evidence>
<evidence type="ECO:0000256" key="2">
    <source>
        <dbReference type="ARBA" id="ARBA00022692"/>
    </source>
</evidence>
<keyword evidence="2 6" id="KW-0812">Transmembrane</keyword>
<accession>A0ABR1KNZ0</accession>
<dbReference type="Pfam" id="PF08551">
    <property type="entry name" value="DUF1751"/>
    <property type="match status" value="1"/>
</dbReference>
<evidence type="ECO:0000256" key="6">
    <source>
        <dbReference type="SAM" id="Phobius"/>
    </source>
</evidence>
<evidence type="ECO:0000256" key="1">
    <source>
        <dbReference type="ARBA" id="ARBA00004141"/>
    </source>
</evidence>
<dbReference type="InterPro" id="IPR035952">
    <property type="entry name" value="Rhomboid-like_sf"/>
</dbReference>
<dbReference type="PANTHER" id="PTHR13377:SF3">
    <property type="entry name" value="TRANSMEMBRANE PROTEIN 115"/>
    <property type="match status" value="1"/>
</dbReference>
<comment type="caution">
    <text evidence="7">The sequence shown here is derived from an EMBL/GenBank/DDBJ whole genome shotgun (WGS) entry which is preliminary data.</text>
</comment>
<sequence length="366" mass="40481">MRVNIPPLTRGLLVTLTTFTLLNWILRPGYSDWVQGLGKPLHTVGEGAPYLAIIPSTAIVYPWVFLVATLVEQNIFGLLITALTIFYGGRYLERAWSSAEFSKFILFVSMIPNVLTFILYIVAYALSKNDEALTATISGGISIQAAFLVSFKQLVPEHTVSLFRGAIRMRVKHFPAIFLVANTISGLIFGTETAMFLAWFGFFTAWIYLRFYRKSPSLISAATGEDSWVRGDASDTFSFAQFWPEPLQTPVGLFSSQVYNVLVAIKVCTPFSMEDIDAGNEQAMARAEGGLPSLMNTGRGRGARREEAERRRALALKVLDQRLHAAASKPQSPAPAVTSGPSLLGETTYEPERHDEMPQLPTQTKE</sequence>
<dbReference type="PANTHER" id="PTHR13377">
    <property type="entry name" value="PLACENTAL PROTEIN 6"/>
    <property type="match status" value="1"/>
</dbReference>
<evidence type="ECO:0000256" key="3">
    <source>
        <dbReference type="ARBA" id="ARBA00022989"/>
    </source>
</evidence>
<evidence type="ECO:0000313" key="8">
    <source>
        <dbReference type="Proteomes" id="UP001363622"/>
    </source>
</evidence>
<feature type="transmembrane region" description="Helical" evidence="6">
    <location>
        <begin position="74"/>
        <end position="92"/>
    </location>
</feature>
<reference evidence="7 8" key="1">
    <citation type="submission" date="2024-04" db="EMBL/GenBank/DDBJ databases">
        <title>Phyllosticta paracitricarpa is synonymous to the EU quarantine fungus P. citricarpa based on phylogenomic analyses.</title>
        <authorList>
            <consortium name="Lawrence Berkeley National Laboratory"/>
            <person name="Van Ingen-Buijs V.A."/>
            <person name="Van Westerhoven A.C."/>
            <person name="Haridas S."/>
            <person name="Skiadas P."/>
            <person name="Martin F."/>
            <person name="Groenewald J.Z."/>
            <person name="Crous P.W."/>
            <person name="Seidl M.F."/>
        </authorList>
    </citation>
    <scope>NUCLEOTIDE SEQUENCE [LARGE SCALE GENOMIC DNA]</scope>
    <source>
        <strain evidence="7 8">CBS 123371</strain>
    </source>
</reference>
<proteinExistence type="predicted"/>